<evidence type="ECO:0000313" key="2">
    <source>
        <dbReference type="EMBL" id="NXX11229.1"/>
    </source>
</evidence>
<dbReference type="OrthoDB" id="10057517at2759"/>
<feature type="domain" description="Fibronectin type-III" evidence="1">
    <location>
        <begin position="435"/>
        <end position="522"/>
    </location>
</feature>
<dbReference type="InterPro" id="IPR003961">
    <property type="entry name" value="FN3_dom"/>
</dbReference>
<feature type="domain" description="Fibronectin type-III" evidence="1">
    <location>
        <begin position="613"/>
        <end position="705"/>
    </location>
</feature>
<dbReference type="PANTHER" id="PTHR46957:SF2">
    <property type="entry name" value="RECEPTOR-TYPE TYROSINE-PROTEIN PHOSPHATASE BETA"/>
    <property type="match status" value="1"/>
</dbReference>
<feature type="domain" description="Fibronectin type-III" evidence="1">
    <location>
        <begin position="874"/>
        <end position="964"/>
    </location>
</feature>
<feature type="domain" description="Fibronectin type-III" evidence="1">
    <location>
        <begin position="1053"/>
        <end position="1145"/>
    </location>
</feature>
<dbReference type="SUPFAM" id="SSF49265">
    <property type="entry name" value="Fibronectin type III"/>
    <property type="match status" value="14"/>
</dbReference>
<dbReference type="Proteomes" id="UP000584326">
    <property type="component" value="Unassembled WGS sequence"/>
</dbReference>
<comment type="caution">
    <text evidence="2">The sequence shown here is derived from an EMBL/GenBank/DDBJ whole genome shotgun (WGS) entry which is preliminary data.</text>
</comment>
<evidence type="ECO:0000259" key="1">
    <source>
        <dbReference type="PROSITE" id="PS50853"/>
    </source>
</evidence>
<dbReference type="FunFam" id="2.60.40.10:FF:001376">
    <property type="entry name" value="Protein tyrosine phosphatase, receptor type B"/>
    <property type="match status" value="1"/>
</dbReference>
<dbReference type="GO" id="GO:0001525">
    <property type="term" value="P:angiogenesis"/>
    <property type="evidence" value="ECO:0007669"/>
    <property type="project" value="TreeGrafter"/>
</dbReference>
<dbReference type="PROSITE" id="PS50853">
    <property type="entry name" value="FN3"/>
    <property type="match status" value="9"/>
</dbReference>
<feature type="domain" description="Fibronectin type-III" evidence="1">
    <location>
        <begin position="786"/>
        <end position="873"/>
    </location>
</feature>
<accession>A0A7L4GDG0</accession>
<evidence type="ECO:0000313" key="3">
    <source>
        <dbReference type="Proteomes" id="UP000584326"/>
    </source>
</evidence>
<dbReference type="Pfam" id="PF00041">
    <property type="entry name" value="fn3"/>
    <property type="match status" value="14"/>
</dbReference>
<feature type="domain" description="Fibronectin type-III" evidence="1">
    <location>
        <begin position="1514"/>
        <end position="1604"/>
    </location>
</feature>
<feature type="non-terminal residue" evidence="2">
    <location>
        <position position="1604"/>
    </location>
</feature>
<keyword evidence="3" id="KW-1185">Reference proteome</keyword>
<dbReference type="Gene3D" id="2.60.40.10">
    <property type="entry name" value="Immunoglobulins"/>
    <property type="match status" value="15"/>
</dbReference>
<name>A0A7L4GDG0_PODST</name>
<dbReference type="PANTHER" id="PTHR46957">
    <property type="entry name" value="CYTOKINE RECEPTOR"/>
    <property type="match status" value="1"/>
</dbReference>
<feature type="domain" description="Fibronectin type-III" evidence="1">
    <location>
        <begin position="346"/>
        <end position="434"/>
    </location>
</feature>
<protein>
    <submittedName>
        <fullName evidence="2">PTPRB phosphatase</fullName>
    </submittedName>
</protein>
<dbReference type="SMART" id="SM00060">
    <property type="entry name" value="FN3"/>
    <property type="match status" value="16"/>
</dbReference>
<feature type="domain" description="Fibronectin type-III" evidence="1">
    <location>
        <begin position="1420"/>
        <end position="1513"/>
    </location>
</feature>
<dbReference type="InterPro" id="IPR050713">
    <property type="entry name" value="RTP_Phos/Ushers"/>
</dbReference>
<proteinExistence type="predicted"/>
<sequence>STRTTSSPLKAVSSSPENLLKSSTETFIRNVTEHVSKNPIEKLYFDLKSAVTEKAWISTTTVQYSSTTEETHSRFLISALSNYKEPWQRRRMGMLAPSTEGANCGHSVPPHQFPVFLFCKAQLSNLRANLESPLTKCVWAVRAKACRTLLVTVSLLTHSGLELKIPKFPVASSPGHHTALNSVRLRWGAAGRACNFSLSGLSEDGEAAGCQPIPMGNGSYGCTLWGLEAGTWYHLRIEPLNGGEAVNISVQTDPLLPPRFEINKEKTTLTSLQVQWDPSLGKVDLYNLVLLDHNHKKIQEVSIPRRISKTETTFSSLIPGNKYNIVLSAVAGNKSTPELHISGSTVPSAVKNIQVSVKTDTIHTSWSPGSGHVDRYSLVLLDNHVPVHEIHQEDSLTSYTFSGLTAGHLYNLSIITQAAGLESSRFQTVRTAPAEVLDLTVTNDDSLDSLKVKWRRPSGNLNFYNITLSHLGSVKEVKTVQPPVTETHFGKLTPGRVYQVTARTISGELFTDQMATGRTFPQKVSELKAGGGGWLRSLRVNWLPPAGDWERYYLLLWNRSALVLNTTLEKDTTEYLIHDVGLIPGRQYGVDIVVESGDLQSKTSCTGRTAPEPVLQLRVKHANESSLSVMWMTPAAEWDSYVVSLGHRDLTVIKKGLAKEAKEFTFSGLVPGRKYTATITTISGTLSNWTSVEGRTVPAQVTGLTVASQGSTNSLFTNWTRALGDVDSYQVLLIHENVVIKNETVPSETNRYHFYPLKPGGLYSVVVTTVSGGISSRQMIAEGRTVPSSVTGVTVNNLGRSDYLSVSWLPASGDVDSYLVTLSHNDRIVQTLTISKSFSECSFSSLTPGTLYNVMITTKSGKYENYSFSQERTVPSSVQGLTVSNSARSDYLKVSWLHASGYFDNYEVIIKNNNDFIQTKSVPKDENECVFTNLVPGRQYSVTVSTRSGKYETSERVYGRTMPESVKELTLSNRSTEDLQVTWSKAEGDVDKYEIQLLFNDMKIFPPIFLGNTIEEYWFTALTPGHLYKILVLTISGDAQHATFIEGLTIPSVVRNIHVSPNGMTNSLKVSWTPGGGDVDSYTVTIFHQNHQLDSQSVSKHVSEHKFHKLEAGEQYRVVVQSNSGTLHNSLEAFGRPIPASVQELLADHAYSSHSLLVTWQKAPGVAERYDILLLNEQGILLSNKSEPATAKQHKFEDLLAGKKYKIQVLTVSGGLFSKQAETVGQTVPEAVTNLKVTENTTDRLSFSWTTSQGELDSYDIFLYNPDKSLHDRISGEQHLQQCSFQNLRQGRIYRMVIVTHSRDLTNESSVFGRTGKNISENHLSSVWLPAPVVGIKANNRNMTDSLWFTWGPAAGDVDFYELNLYNPNGTQKETWHRKDLKEWHFQGLVPGRKYTLVVVTHSGDLTNTANAEGRTAPGPPNTVSFTDVANTSLSITWLGPPDWTDYDDFELQWLPKDPLTVFNPYSSSRSKVRIIYGLRPGRLYDFSVRTVSGDSWKTYSQSQSASVRTKPDKIQSLHCRPQTSTAIACSWTPPDSDFDGYSVECKKMDTREVEFSKRIEKDKSLLNIMTLVPHKRYLVSIKVHSADMTSEVVEDSTITMIDR</sequence>
<feature type="domain" description="Fibronectin type-III" evidence="1">
    <location>
        <begin position="257"/>
        <end position="345"/>
    </location>
</feature>
<organism evidence="2 3">
    <name type="scientific">Podargus strigoides</name>
    <name type="common">Tawny frogmouth</name>
    <name type="synonym">Caprimulgus strigoides</name>
    <dbReference type="NCBI Taxonomy" id="8905"/>
    <lineage>
        <taxon>Eukaryota</taxon>
        <taxon>Metazoa</taxon>
        <taxon>Chordata</taxon>
        <taxon>Craniata</taxon>
        <taxon>Vertebrata</taxon>
        <taxon>Euteleostomi</taxon>
        <taxon>Archelosauria</taxon>
        <taxon>Archosauria</taxon>
        <taxon>Dinosauria</taxon>
        <taxon>Saurischia</taxon>
        <taxon>Theropoda</taxon>
        <taxon>Coelurosauria</taxon>
        <taxon>Aves</taxon>
        <taxon>Neognathae</taxon>
        <taxon>Neoaves</taxon>
        <taxon>Strisores</taxon>
        <taxon>Caprimulgiformes</taxon>
        <taxon>Podargidae</taxon>
        <taxon>Podargus</taxon>
    </lineage>
</organism>
<dbReference type="FunFam" id="2.60.40.10:FF:000369">
    <property type="entry name" value="Protein tyrosine phosphatase, receptor type B"/>
    <property type="match status" value="11"/>
</dbReference>
<dbReference type="CDD" id="cd00063">
    <property type="entry name" value="FN3"/>
    <property type="match status" value="8"/>
</dbReference>
<dbReference type="GO" id="GO:0043235">
    <property type="term" value="C:receptor complex"/>
    <property type="evidence" value="ECO:0007669"/>
    <property type="project" value="TreeGrafter"/>
</dbReference>
<dbReference type="InterPro" id="IPR013783">
    <property type="entry name" value="Ig-like_fold"/>
</dbReference>
<dbReference type="EMBL" id="VZTK01003121">
    <property type="protein sequence ID" value="NXX11229.1"/>
    <property type="molecule type" value="Genomic_DNA"/>
</dbReference>
<feature type="non-terminal residue" evidence="2">
    <location>
        <position position="1"/>
    </location>
</feature>
<dbReference type="GO" id="GO:0045296">
    <property type="term" value="F:cadherin binding"/>
    <property type="evidence" value="ECO:0007669"/>
    <property type="project" value="TreeGrafter"/>
</dbReference>
<reference evidence="2 3" key="1">
    <citation type="submission" date="2020-02" db="EMBL/GenBank/DDBJ databases">
        <title>Bird 10,000 Genomes (B10K) Project - Family phase.</title>
        <authorList>
            <person name="Zhang G."/>
        </authorList>
    </citation>
    <scope>NUCLEOTIDE SEQUENCE [LARGE SCALE GENOMIC DNA]</scope>
    <source>
        <strain evidence="2">B10K-DU-001-40</strain>
        <tissue evidence="2">Muscle</tissue>
    </source>
</reference>
<dbReference type="InterPro" id="IPR036116">
    <property type="entry name" value="FN3_sf"/>
</dbReference>
<gene>
    <name evidence="2" type="primary">Ptprb</name>
    <name evidence="2" type="ORF">PODSTR_R08294</name>
</gene>